<dbReference type="HOGENOM" id="CLU_022283_1_0_7"/>
<dbReference type="InterPro" id="IPR029060">
    <property type="entry name" value="PIN-like_dom_sf"/>
</dbReference>
<dbReference type="OrthoDB" id="9766527at2"/>
<dbReference type="InterPro" id="IPR003714">
    <property type="entry name" value="PhoH"/>
</dbReference>
<dbReference type="PANTHER" id="PTHR30473">
    <property type="entry name" value="PROTEIN PHOH"/>
    <property type="match status" value="1"/>
</dbReference>
<dbReference type="SUPFAM" id="SSF88723">
    <property type="entry name" value="PIN domain-like"/>
    <property type="match status" value="1"/>
</dbReference>
<evidence type="ECO:0000256" key="1">
    <source>
        <dbReference type="ARBA" id="ARBA00010393"/>
    </source>
</evidence>
<proteinExistence type="inferred from homology"/>
<evidence type="ECO:0000256" key="2">
    <source>
        <dbReference type="ARBA" id="ARBA00022741"/>
    </source>
</evidence>
<comment type="similarity">
    <text evidence="1">Belongs to the PhoH family.</text>
</comment>
<evidence type="ECO:0000313" key="8">
    <source>
        <dbReference type="Proteomes" id="UP000018731"/>
    </source>
</evidence>
<dbReference type="GO" id="GO:0005524">
    <property type="term" value="F:ATP binding"/>
    <property type="evidence" value="ECO:0007669"/>
    <property type="project" value="UniProtKB-KW"/>
</dbReference>
<dbReference type="EMBL" id="AZJI01000009">
    <property type="protein sequence ID" value="ETD22535.1"/>
    <property type="molecule type" value="Genomic_DNA"/>
</dbReference>
<sequence>MSKKSYLIDTSVILDDPQNLIYLYQNAKNTLFISDIVLDELDKKKTSSEVGFFAREFFRNIIDEGESTKGLASQNPPIKTANKAKSQNLTKTDFAKILPLEGDFFRVVHYEVRATSSISRANAKTTTIPLIIIFRQNYQTKSLEYGLNDARIAEIAKDYNLILLTNDISLKIRCLARNIKAESLFRDRVENPSDIDFWHKFLLHKDADIATLEKSKEFKSLSQWSLIQIDEQDNTDSSLYLTGKKRFGIKVGSSSSGRFEELELDALIKEANPYITPMNLEQKMLFAMLIHKQNIATIATGSTGSGKTLIALQAGIYLQKEGIVDGIIYLRNTVTASDKEAELGFRKGDEEQKLGYFMYPLYSAINFTIDSLQSTSMKNYIEYRGDVNTIHKEDATEYFLKKHNIQVVDIAHARGITIRKKFVIFDEVQNASNATIKLIGTRLGEDSKIVFLGDWAQIDHPYLSKFRNGAVSLLQKALSEDIIAGIQLRQTIRSSVAQWFGESF</sequence>
<dbReference type="eggNOG" id="COG1875">
    <property type="taxonomic scope" value="Bacteria"/>
</dbReference>
<evidence type="ECO:0000259" key="5">
    <source>
        <dbReference type="Pfam" id="PF02562"/>
    </source>
</evidence>
<dbReference type="RefSeq" id="WP_023928666.1">
    <property type="nucleotide sequence ID" value="NZ_KI669455.1"/>
</dbReference>
<dbReference type="AlphaFoldDB" id="V8C697"/>
<dbReference type="SUPFAM" id="SSF52540">
    <property type="entry name" value="P-loop containing nucleoside triphosphate hydrolases"/>
    <property type="match status" value="1"/>
</dbReference>
<organism evidence="7 8">
    <name type="scientific">Helicobacter macacae MIT 99-5501</name>
    <dbReference type="NCBI Taxonomy" id="1357400"/>
    <lineage>
        <taxon>Bacteria</taxon>
        <taxon>Pseudomonadati</taxon>
        <taxon>Campylobacterota</taxon>
        <taxon>Epsilonproteobacteria</taxon>
        <taxon>Campylobacterales</taxon>
        <taxon>Helicobacteraceae</taxon>
        <taxon>Helicobacter</taxon>
    </lineage>
</organism>
<gene>
    <name evidence="7" type="ORF">HMPREF2086_01851</name>
</gene>
<dbReference type="GO" id="GO:0005829">
    <property type="term" value="C:cytosol"/>
    <property type="evidence" value="ECO:0007669"/>
    <property type="project" value="TreeGrafter"/>
</dbReference>
<comment type="caution">
    <text evidence="7">The sequence shown here is derived from an EMBL/GenBank/DDBJ whole genome shotgun (WGS) entry which is preliminary data.</text>
</comment>
<dbReference type="Gene3D" id="3.40.50.300">
    <property type="entry name" value="P-loop containing nucleotide triphosphate hydrolases"/>
    <property type="match status" value="1"/>
</dbReference>
<feature type="domain" description="PIN" evidence="6">
    <location>
        <begin position="6"/>
        <end position="183"/>
    </location>
</feature>
<dbReference type="STRING" id="1357400.HMPREF2086_01851"/>
<evidence type="ECO:0000313" key="7">
    <source>
        <dbReference type="EMBL" id="ETD22535.1"/>
    </source>
</evidence>
<keyword evidence="2" id="KW-0547">Nucleotide-binding</keyword>
<evidence type="ECO:0000259" key="6">
    <source>
        <dbReference type="Pfam" id="PF13638"/>
    </source>
</evidence>
<name>V8C697_9HELI</name>
<dbReference type="PANTHER" id="PTHR30473:SF2">
    <property type="entry name" value="PIN DOMAIN-CONTAINING PROTEIN"/>
    <property type="match status" value="1"/>
</dbReference>
<dbReference type="Proteomes" id="UP000018731">
    <property type="component" value="Unassembled WGS sequence"/>
</dbReference>
<dbReference type="InterPro" id="IPR002716">
    <property type="entry name" value="PIN_dom"/>
</dbReference>
<reference evidence="7 8" key="1">
    <citation type="journal article" date="2014" name="Genome Announc.">
        <title>Draft genome sequences of six enterohepatic helicobacter species isolated from humans and one from rhesus macaques.</title>
        <authorList>
            <person name="Shen Z."/>
            <person name="Sheh A."/>
            <person name="Young S.K."/>
            <person name="Abouelliel A."/>
            <person name="Ward D.V."/>
            <person name="Earl A.M."/>
            <person name="Fox J.G."/>
        </authorList>
    </citation>
    <scope>NUCLEOTIDE SEQUENCE [LARGE SCALE GENOMIC DNA]</scope>
    <source>
        <strain evidence="7 8">MIT 99-5501</strain>
    </source>
</reference>
<dbReference type="PATRIC" id="fig|1357400.3.peg.2495"/>
<dbReference type="Pfam" id="PF13638">
    <property type="entry name" value="PIN_4"/>
    <property type="match status" value="1"/>
</dbReference>
<keyword evidence="8" id="KW-1185">Reference proteome</keyword>
<keyword evidence="3" id="KW-0067">ATP-binding</keyword>
<dbReference type="InterPro" id="IPR051451">
    <property type="entry name" value="PhoH2-like"/>
</dbReference>
<evidence type="ECO:0008006" key="9">
    <source>
        <dbReference type="Google" id="ProtNLM"/>
    </source>
</evidence>
<feature type="domain" description="PhoH-like protein" evidence="5">
    <location>
        <begin position="275"/>
        <end position="500"/>
    </location>
</feature>
<comment type="similarity">
    <text evidence="4">In the N-terminal section; belongs to the PINc/VapC protein family.</text>
</comment>
<dbReference type="Gene3D" id="3.40.50.1010">
    <property type="entry name" value="5'-nuclease"/>
    <property type="match status" value="1"/>
</dbReference>
<evidence type="ECO:0000256" key="4">
    <source>
        <dbReference type="ARBA" id="ARBA00046345"/>
    </source>
</evidence>
<dbReference type="Pfam" id="PF02562">
    <property type="entry name" value="PhoH"/>
    <property type="match status" value="1"/>
</dbReference>
<evidence type="ECO:0000256" key="3">
    <source>
        <dbReference type="ARBA" id="ARBA00022840"/>
    </source>
</evidence>
<accession>V8C697</accession>
<protein>
    <recommendedName>
        <fullName evidence="9">PIN domain-containing protein</fullName>
    </recommendedName>
</protein>
<dbReference type="InterPro" id="IPR027417">
    <property type="entry name" value="P-loop_NTPase"/>
</dbReference>